<dbReference type="InterPro" id="IPR002761">
    <property type="entry name" value="Diphthami_syn_dom"/>
</dbReference>
<dbReference type="SUPFAM" id="SSF52402">
    <property type="entry name" value="Adenine nucleotide alpha hydrolases-like"/>
    <property type="match status" value="1"/>
</dbReference>
<dbReference type="InterPro" id="IPR030662">
    <property type="entry name" value="DPH6/MJ0570"/>
</dbReference>
<gene>
    <name evidence="2" type="ORF">AAHA92_17777</name>
</gene>
<organism evidence="2 3">
    <name type="scientific">Salvia divinorum</name>
    <name type="common">Maria pastora</name>
    <name type="synonym">Diviner's sage</name>
    <dbReference type="NCBI Taxonomy" id="28513"/>
    <lineage>
        <taxon>Eukaryota</taxon>
        <taxon>Viridiplantae</taxon>
        <taxon>Streptophyta</taxon>
        <taxon>Embryophyta</taxon>
        <taxon>Tracheophyta</taxon>
        <taxon>Spermatophyta</taxon>
        <taxon>Magnoliopsida</taxon>
        <taxon>eudicotyledons</taxon>
        <taxon>Gunneridae</taxon>
        <taxon>Pentapetalae</taxon>
        <taxon>asterids</taxon>
        <taxon>lamiids</taxon>
        <taxon>Lamiales</taxon>
        <taxon>Lamiaceae</taxon>
        <taxon>Nepetoideae</taxon>
        <taxon>Mentheae</taxon>
        <taxon>Salviinae</taxon>
        <taxon>Salvia</taxon>
        <taxon>Salvia subgen. Calosphace</taxon>
    </lineage>
</organism>
<keyword evidence="3" id="KW-1185">Reference proteome</keyword>
<evidence type="ECO:0000313" key="2">
    <source>
        <dbReference type="EMBL" id="KAL1549708.1"/>
    </source>
</evidence>
<evidence type="ECO:0000313" key="3">
    <source>
        <dbReference type="Proteomes" id="UP001567538"/>
    </source>
</evidence>
<name>A0ABD1H2R5_SALDI</name>
<dbReference type="InterPro" id="IPR035959">
    <property type="entry name" value="RutC-like_sf"/>
</dbReference>
<reference evidence="2 3" key="1">
    <citation type="submission" date="2024-06" db="EMBL/GenBank/DDBJ databases">
        <title>A chromosome level genome sequence of Diviner's sage (Salvia divinorum).</title>
        <authorList>
            <person name="Ford S.A."/>
            <person name="Ro D.-K."/>
            <person name="Ness R.W."/>
            <person name="Phillips M.A."/>
        </authorList>
    </citation>
    <scope>NUCLEOTIDE SEQUENCE [LARGE SCALE GENOMIC DNA]</scope>
    <source>
        <strain evidence="2">SAF-2024a</strain>
        <tissue evidence="2">Leaf</tissue>
    </source>
</reference>
<dbReference type="GO" id="GO:0017178">
    <property type="term" value="F:diphthine-ammonia ligase activity"/>
    <property type="evidence" value="ECO:0007669"/>
    <property type="project" value="UniProtKB-EC"/>
</dbReference>
<dbReference type="Gene3D" id="3.30.1330.40">
    <property type="entry name" value="RutC-like"/>
    <property type="match status" value="1"/>
</dbReference>
<dbReference type="PANTHER" id="PTHR12196">
    <property type="entry name" value="DOMAIN OF UNKNOWN FUNCTION 71 DUF71 -CONTAINING PROTEIN"/>
    <property type="match status" value="1"/>
</dbReference>
<dbReference type="Pfam" id="PF01042">
    <property type="entry name" value="Ribonuc_L-PSP"/>
    <property type="match status" value="1"/>
</dbReference>
<dbReference type="InterPro" id="IPR006175">
    <property type="entry name" value="YjgF/YER057c/UK114"/>
</dbReference>
<accession>A0ABD1H2R5</accession>
<sequence>MGIPLFRKRIQRTTHHDLSYNMTPGDEVKDPLKRRLVSLACWWKQDQSLLLQDMVAAIGLVPSKHLGNELTQLQFHLHKLKELYGINVCAEGGEYETLTLDCTLFKNARIVLDKYEKFAPLSDTDYKKTNEVPVGVSNLVHELVGKEKYLFITCWLQDASNTSLDLREDLRVVLTKIELLLIGNDCSWENVLHIHLYIADMNEVALANDEYVKSITQEKLNDPVILYILVPDLPKRAMVEVKPLLYNGENMEIPTNVTKQDLFKKQACWGFEHESWHNVLLENDIFWDDILNLRIYFSTIPETNYGALSTIFTNAFAEFAEMRRIDSGTEPFFTLVPILGAGTSATAMDNILTCELFARKF</sequence>
<dbReference type="EC" id="6.3.1.14" evidence="2"/>
<dbReference type="PANTHER" id="PTHR12196:SF2">
    <property type="entry name" value="DIPHTHINE--AMMONIA LIGASE"/>
    <property type="match status" value="1"/>
</dbReference>
<dbReference type="SUPFAM" id="SSF55298">
    <property type="entry name" value="YjgF-like"/>
    <property type="match status" value="1"/>
</dbReference>
<dbReference type="EMBL" id="JBEAFC010000007">
    <property type="protein sequence ID" value="KAL1549708.1"/>
    <property type="molecule type" value="Genomic_DNA"/>
</dbReference>
<dbReference type="AlphaFoldDB" id="A0ABD1H2R5"/>
<comment type="caution">
    <text evidence="2">The sequence shown here is derived from an EMBL/GenBank/DDBJ whole genome shotgun (WGS) entry which is preliminary data.</text>
</comment>
<proteinExistence type="predicted"/>
<feature type="domain" description="Diphthamide synthase" evidence="1">
    <location>
        <begin position="65"/>
        <end position="118"/>
    </location>
</feature>
<protein>
    <submittedName>
        <fullName evidence="2">Diphthine--ammonia ligase</fullName>
        <ecNumber evidence="2">6.3.1.14</ecNumber>
    </submittedName>
</protein>
<keyword evidence="2" id="KW-0436">Ligase</keyword>
<dbReference type="Proteomes" id="UP001567538">
    <property type="component" value="Unassembled WGS sequence"/>
</dbReference>
<dbReference type="Gene3D" id="3.90.1490.10">
    <property type="entry name" value="putative n-type atp pyrophosphatase, domain 2"/>
    <property type="match status" value="1"/>
</dbReference>
<evidence type="ECO:0000259" key="1">
    <source>
        <dbReference type="Pfam" id="PF01902"/>
    </source>
</evidence>
<dbReference type="Pfam" id="PF01902">
    <property type="entry name" value="Diphthami_syn_2"/>
    <property type="match status" value="1"/>
</dbReference>